<dbReference type="PANTHER" id="PTHR19446">
    <property type="entry name" value="REVERSE TRANSCRIPTASES"/>
    <property type="match status" value="1"/>
</dbReference>
<dbReference type="Proteomes" id="UP000292082">
    <property type="component" value="Unassembled WGS sequence"/>
</dbReference>
<dbReference type="GO" id="GO:0004527">
    <property type="term" value="F:exonuclease activity"/>
    <property type="evidence" value="ECO:0007669"/>
    <property type="project" value="UniProtKB-KW"/>
</dbReference>
<protein>
    <submittedName>
        <fullName evidence="3">Endonuclease/exonuclease/phosphatase</fullName>
    </submittedName>
</protein>
<keyword evidence="3" id="KW-0255">Endonuclease</keyword>
<keyword evidence="4" id="KW-1185">Reference proteome</keyword>
<evidence type="ECO:0000313" key="3">
    <source>
        <dbReference type="EMBL" id="TBU61900.1"/>
    </source>
</evidence>
<dbReference type="InterPro" id="IPR036691">
    <property type="entry name" value="Endo/exonu/phosph_ase_sf"/>
</dbReference>
<dbReference type="EMBL" id="ML145096">
    <property type="protein sequence ID" value="TBU61900.1"/>
    <property type="molecule type" value="Genomic_DNA"/>
</dbReference>
<feature type="domain" description="Endonuclease/exonuclease/phosphatase" evidence="2">
    <location>
        <begin position="154"/>
        <end position="357"/>
    </location>
</feature>
<keyword evidence="3" id="KW-0269">Exonuclease</keyword>
<dbReference type="STRING" id="114155.A0A4Q9Q487"/>
<dbReference type="InterPro" id="IPR005135">
    <property type="entry name" value="Endo/exonuclease/phosphatase"/>
</dbReference>
<dbReference type="CDD" id="cd09076">
    <property type="entry name" value="L1-EN"/>
    <property type="match status" value="1"/>
</dbReference>
<keyword evidence="3" id="KW-0540">Nuclease</keyword>
<evidence type="ECO:0000256" key="1">
    <source>
        <dbReference type="SAM" id="MobiDB-lite"/>
    </source>
</evidence>
<evidence type="ECO:0000313" key="4">
    <source>
        <dbReference type="Proteomes" id="UP000292082"/>
    </source>
</evidence>
<feature type="non-terminal residue" evidence="3">
    <location>
        <position position="747"/>
    </location>
</feature>
<dbReference type="SUPFAM" id="SSF56219">
    <property type="entry name" value="DNase I-like"/>
    <property type="match status" value="1"/>
</dbReference>
<organism evidence="3 4">
    <name type="scientific">Dichomitus squalens</name>
    <dbReference type="NCBI Taxonomy" id="114155"/>
    <lineage>
        <taxon>Eukaryota</taxon>
        <taxon>Fungi</taxon>
        <taxon>Dikarya</taxon>
        <taxon>Basidiomycota</taxon>
        <taxon>Agaricomycotina</taxon>
        <taxon>Agaricomycetes</taxon>
        <taxon>Polyporales</taxon>
        <taxon>Polyporaceae</taxon>
        <taxon>Dichomitus</taxon>
    </lineage>
</organism>
<feature type="region of interest" description="Disordered" evidence="1">
    <location>
        <begin position="1"/>
        <end position="120"/>
    </location>
</feature>
<proteinExistence type="predicted"/>
<keyword evidence="3" id="KW-0378">Hydrolase</keyword>
<dbReference type="GO" id="GO:0004519">
    <property type="term" value="F:endonuclease activity"/>
    <property type="evidence" value="ECO:0007669"/>
    <property type="project" value="UniProtKB-KW"/>
</dbReference>
<evidence type="ECO:0000259" key="2">
    <source>
        <dbReference type="Pfam" id="PF03372"/>
    </source>
</evidence>
<sequence>MPHQRVVQPVSVERRISATVPRNEERKDVRTEESECRTDSGTHSGRDGEGSPLQTEACRGRPDDPPEHSGDGVSSPNPTESGHPLGETRSDLPGENGDGPCDSGDGLELPQIQPRAARRRKDALCKKTAIRVASLNMDGFGSMAPDAIENKWCKIYRLMKENRIGVLLLQETHLTEDRVNALHKLFASRVRIYFSAHPELPTRRNGVAFVLNKSLISTSGVTAVEIIPGRALQLTIKSLGGSEITLLNIYAPSSEGAQARTSFFQQVGETYLQGRNIARPQLMAGDFNNIEDVVDRLPASDQPDSSIMALDDLKVLFNIMMTDGWRETNPHRCDYTFHRKSGDRASLSRLDRIYTTHIRKTSRTFRDVFLMQALYDTAYEWKIEQPALKTDHCLISVKLTSELAPEVGKGRPVFPLRLLRDKKLAKAMHERGLKAREEIVVMERTESRTQDCNPQTVMTALKRDWLKMAREREKQVIPTMMSEMNALKAAADRTKQDRNMSDKDKALKVEAHMVQIERIKLKLVRQSQERARALHRIEGERPTKYWTKLHKKQEPREIIHAFEIKGSLSDTGEPTYQRDSRLMAEMAREHHDEIQADEDTPRPGMARTSAVQEVLQHVCISLDEDQQADLRESVSNADILTALRSVQNGSAAGADGIQYEVWKTLNERFKEDKKHEGRTPLDVVDMLRVVYDDVESFGVAPGCPFSEGLMCPLYKQKGERTNIANYRPITLLNTDYKLLTKVLAKRL</sequence>
<name>A0A4Q9Q487_9APHY</name>
<gene>
    <name evidence="3" type="ORF">BD310DRAFT_812410</name>
</gene>
<dbReference type="AlphaFoldDB" id="A0A4Q9Q487"/>
<feature type="compositionally biased region" description="Basic and acidic residues" evidence="1">
    <location>
        <begin position="58"/>
        <end position="70"/>
    </location>
</feature>
<feature type="compositionally biased region" description="Basic and acidic residues" evidence="1">
    <location>
        <begin position="12"/>
        <end position="49"/>
    </location>
</feature>
<accession>A0A4Q9Q487</accession>
<reference evidence="3 4" key="1">
    <citation type="submission" date="2019-01" db="EMBL/GenBank/DDBJ databases">
        <title>Draft genome sequences of three monokaryotic isolates of the white-rot basidiomycete fungus Dichomitus squalens.</title>
        <authorList>
            <consortium name="DOE Joint Genome Institute"/>
            <person name="Lopez S.C."/>
            <person name="Andreopoulos B."/>
            <person name="Pangilinan J."/>
            <person name="Lipzen A."/>
            <person name="Riley R."/>
            <person name="Ahrendt S."/>
            <person name="Ng V."/>
            <person name="Barry K."/>
            <person name="Daum C."/>
            <person name="Grigoriev I.V."/>
            <person name="Hilden K.S."/>
            <person name="Makela M.R."/>
            <person name="de Vries R.P."/>
        </authorList>
    </citation>
    <scope>NUCLEOTIDE SEQUENCE [LARGE SCALE GENOMIC DNA]</scope>
    <source>
        <strain evidence="3 4">CBS 464.89</strain>
    </source>
</reference>
<dbReference type="Gene3D" id="3.60.10.10">
    <property type="entry name" value="Endonuclease/exonuclease/phosphatase"/>
    <property type="match status" value="1"/>
</dbReference>
<dbReference type="Pfam" id="PF03372">
    <property type="entry name" value="Exo_endo_phos"/>
    <property type="match status" value="1"/>
</dbReference>